<feature type="transmembrane region" description="Helical" evidence="1">
    <location>
        <begin position="530"/>
        <end position="547"/>
    </location>
</feature>
<keyword evidence="3" id="KW-1185">Reference proteome</keyword>
<feature type="transmembrane region" description="Helical" evidence="1">
    <location>
        <begin position="148"/>
        <end position="165"/>
    </location>
</feature>
<proteinExistence type="predicted"/>
<gene>
    <name evidence="2" type="ORF">SAMN05443550_105106</name>
</gene>
<dbReference type="STRING" id="425514.SAMN05443550_105106"/>
<feature type="transmembrane region" description="Helical" evidence="1">
    <location>
        <begin position="120"/>
        <end position="142"/>
    </location>
</feature>
<keyword evidence="1" id="KW-1133">Transmembrane helix</keyword>
<dbReference type="Proteomes" id="UP000198850">
    <property type="component" value="Unassembled WGS sequence"/>
</dbReference>
<dbReference type="InterPro" id="IPR018580">
    <property type="entry name" value="Uncharacterised_YfhO"/>
</dbReference>
<evidence type="ECO:0000313" key="3">
    <source>
        <dbReference type="Proteomes" id="UP000198850"/>
    </source>
</evidence>
<feature type="transmembrane region" description="Helical" evidence="1">
    <location>
        <begin position="222"/>
        <end position="242"/>
    </location>
</feature>
<feature type="transmembrane region" description="Helical" evidence="1">
    <location>
        <begin position="505"/>
        <end position="523"/>
    </location>
</feature>
<feature type="transmembrane region" description="Helical" evidence="1">
    <location>
        <begin position="86"/>
        <end position="113"/>
    </location>
</feature>
<sequence length="823" mass="91503">MNNWLKHNSIHFLVAALFLAICFFYFSPAFSGKTIGQNDVTRAQSTQTEINAYKEKGKTVLWTNQIHGGMPAFQIWAPYPNNLTTWIVKGISAVFPSPVGTAFILLIGAYLLFCVLHLHPWLAAAGAIAFTFSCYNIILLAAGHANQAFAISFFAPVIAGILLVLRGRYLIGATLTALFLALEIRANHIQMTYYLLLIILILVGIELYHAKKTGTIKIFIRSALYLAAATALAIAVNASSLWSTYEYGKETIRGKSNLTQQATEPGNGLPRDYAYEWSQGVGECITFLIPNAYGGSSRGSVDKNSNVIKALTGMGADPSQSAYISQSGLPLYWGEKPFTEGSFYFGASICFLFIFGLFIIKSRIKWWLLASVLLSMFLSFGKNWPYLSDLFFDYFPLYNKFRAVESILALAGLCFPILALLAIKETITNNDKAELLKKLKLSFYITAGMCLVVAVLPGLFLSFKTNEHEAFVAQLTQALKVDPATTNSLVNALIEDRTDLAKSDALRSLIFVTLAFVLIWASLKKKINTLALSLGFLALVLTDLWGVDKRYLNNTNFVSRQEVQPPALRDVDAFILRDKDPDYRVIDLTKSIKSDQVTPYFHKSIGGYSAVRLKRFEELMDNQLIKSVNPEVLNMLNTKYIITSDTSEQHLTVKINPYACGHAWFVKDLKYVKGADDEMLSLNDFKAAATAVIDQRYQSLMNQSQQGAADPSGKINLLSYAPDRLVYESHSEKDAVAVFSEIYYDKGWTMTIDGTEKPYFRADYLLRAAQIPAGRHKIEFNFHPASYYTGESISLAGSVLLILALGGTVYAQVRKKRSSQPTL</sequence>
<dbReference type="Pfam" id="PF09586">
    <property type="entry name" value="YfhO"/>
    <property type="match status" value="1"/>
</dbReference>
<feature type="transmembrane region" description="Helical" evidence="1">
    <location>
        <begin position="367"/>
        <end position="386"/>
    </location>
</feature>
<feature type="transmembrane region" description="Helical" evidence="1">
    <location>
        <begin position="793"/>
        <end position="813"/>
    </location>
</feature>
<reference evidence="2 3" key="1">
    <citation type="submission" date="2016-10" db="EMBL/GenBank/DDBJ databases">
        <authorList>
            <person name="de Groot N.N."/>
        </authorList>
    </citation>
    <scope>NUCLEOTIDE SEQUENCE [LARGE SCALE GENOMIC DNA]</scope>
    <source>
        <strain evidence="2 3">DSM 19033</strain>
    </source>
</reference>
<dbReference type="AlphaFoldDB" id="A0A1H4DUH0"/>
<dbReference type="PANTHER" id="PTHR38454">
    <property type="entry name" value="INTEGRAL MEMBRANE PROTEIN-RELATED"/>
    <property type="match status" value="1"/>
</dbReference>
<feature type="transmembrane region" description="Helical" evidence="1">
    <location>
        <begin position="192"/>
        <end position="210"/>
    </location>
</feature>
<feature type="transmembrane region" description="Helical" evidence="1">
    <location>
        <begin position="341"/>
        <end position="360"/>
    </location>
</feature>
<dbReference type="RefSeq" id="WP_090556612.1">
    <property type="nucleotide sequence ID" value="NZ_FNRA01000005.1"/>
</dbReference>
<dbReference type="EMBL" id="FNRA01000005">
    <property type="protein sequence ID" value="SEA76236.1"/>
    <property type="molecule type" value="Genomic_DNA"/>
</dbReference>
<dbReference type="OrthoDB" id="9772884at2"/>
<name>A0A1H4DUH0_9SPHI</name>
<keyword evidence="1" id="KW-0472">Membrane</keyword>
<organism evidence="2 3">
    <name type="scientific">Pedobacter hartonius</name>
    <dbReference type="NCBI Taxonomy" id="425514"/>
    <lineage>
        <taxon>Bacteria</taxon>
        <taxon>Pseudomonadati</taxon>
        <taxon>Bacteroidota</taxon>
        <taxon>Sphingobacteriia</taxon>
        <taxon>Sphingobacteriales</taxon>
        <taxon>Sphingobacteriaceae</taxon>
        <taxon>Pedobacter</taxon>
    </lineage>
</organism>
<evidence type="ECO:0000313" key="2">
    <source>
        <dbReference type="EMBL" id="SEA76236.1"/>
    </source>
</evidence>
<feature type="transmembrane region" description="Helical" evidence="1">
    <location>
        <begin position="443"/>
        <end position="463"/>
    </location>
</feature>
<dbReference type="PANTHER" id="PTHR38454:SF1">
    <property type="entry name" value="INTEGRAL MEMBRANE PROTEIN"/>
    <property type="match status" value="1"/>
</dbReference>
<feature type="transmembrane region" description="Helical" evidence="1">
    <location>
        <begin position="406"/>
        <end position="423"/>
    </location>
</feature>
<keyword evidence="1" id="KW-0812">Transmembrane</keyword>
<evidence type="ECO:0000256" key="1">
    <source>
        <dbReference type="SAM" id="Phobius"/>
    </source>
</evidence>
<protein>
    <submittedName>
        <fullName evidence="2">Membrane protein YfhO</fullName>
    </submittedName>
</protein>
<accession>A0A1H4DUH0</accession>